<dbReference type="Pfam" id="PF00005">
    <property type="entry name" value="ABC_tran"/>
    <property type="match status" value="1"/>
</dbReference>
<keyword evidence="5" id="KW-0410">Iron transport</keyword>
<dbReference type="PROSITE" id="PS50893">
    <property type="entry name" value="ABC_TRANSPORTER_2"/>
    <property type="match status" value="1"/>
</dbReference>
<proteinExistence type="inferred from homology"/>
<evidence type="ECO:0000256" key="7">
    <source>
        <dbReference type="ARBA" id="ARBA00022840"/>
    </source>
</evidence>
<keyword evidence="7 12" id="KW-0067">ATP-binding</keyword>
<dbReference type="PANTHER" id="PTHR42771:SF3">
    <property type="entry name" value="PETROBACTIN IMPORT ATP-BINDING PROTEIN YCLP"/>
    <property type="match status" value="1"/>
</dbReference>
<reference evidence="12 13" key="1">
    <citation type="submission" date="2020-08" db="EMBL/GenBank/DDBJ databases">
        <title>Genomic Encyclopedia of Type Strains, Phase III (KMG-III): the genomes of soil and plant-associated and newly described type strains.</title>
        <authorList>
            <person name="Whitman W."/>
        </authorList>
    </citation>
    <scope>NUCLEOTIDE SEQUENCE [LARGE SCALE GENOMIC DNA]</scope>
    <source>
        <strain evidence="12 13">CECT 5885</strain>
    </source>
</reference>
<evidence type="ECO:0000259" key="11">
    <source>
        <dbReference type="PROSITE" id="PS50893"/>
    </source>
</evidence>
<evidence type="ECO:0000256" key="2">
    <source>
        <dbReference type="ARBA" id="ARBA00005417"/>
    </source>
</evidence>
<dbReference type="GO" id="GO:0016887">
    <property type="term" value="F:ATP hydrolysis activity"/>
    <property type="evidence" value="ECO:0007669"/>
    <property type="project" value="InterPro"/>
</dbReference>
<dbReference type="RefSeq" id="WP_183620584.1">
    <property type="nucleotide sequence ID" value="NZ_CAJHAH010000003.1"/>
</dbReference>
<dbReference type="InterPro" id="IPR051535">
    <property type="entry name" value="Siderophore_ABC-ATPase"/>
</dbReference>
<evidence type="ECO:0000256" key="6">
    <source>
        <dbReference type="ARBA" id="ARBA00022741"/>
    </source>
</evidence>
<dbReference type="GO" id="GO:0006826">
    <property type="term" value="P:iron ion transport"/>
    <property type="evidence" value="ECO:0007669"/>
    <property type="project" value="UniProtKB-KW"/>
</dbReference>
<evidence type="ECO:0000256" key="9">
    <source>
        <dbReference type="ARBA" id="ARBA00023065"/>
    </source>
</evidence>
<evidence type="ECO:0000256" key="4">
    <source>
        <dbReference type="ARBA" id="ARBA00022475"/>
    </source>
</evidence>
<dbReference type="AlphaFoldDB" id="A0A839TGN0"/>
<dbReference type="SMART" id="SM00382">
    <property type="entry name" value="AAA"/>
    <property type="match status" value="1"/>
</dbReference>
<comment type="caution">
    <text evidence="12">The sequence shown here is derived from an EMBL/GenBank/DDBJ whole genome shotgun (WGS) entry which is preliminary data.</text>
</comment>
<dbReference type="InterPro" id="IPR027417">
    <property type="entry name" value="P-loop_NTPase"/>
</dbReference>
<feature type="domain" description="ABC transporter" evidence="11">
    <location>
        <begin position="2"/>
        <end position="240"/>
    </location>
</feature>
<dbReference type="PANTHER" id="PTHR42771">
    <property type="entry name" value="IRON(3+)-HYDROXAMATE IMPORT ATP-BINDING PROTEIN FHUC"/>
    <property type="match status" value="1"/>
</dbReference>
<comment type="similarity">
    <text evidence="2">Belongs to the ABC transporter superfamily.</text>
</comment>
<dbReference type="EMBL" id="JACHXL010000003">
    <property type="protein sequence ID" value="MBB3107174.1"/>
    <property type="molecule type" value="Genomic_DNA"/>
</dbReference>
<dbReference type="Gene3D" id="3.40.50.300">
    <property type="entry name" value="P-loop containing nucleotide triphosphate hydrolases"/>
    <property type="match status" value="1"/>
</dbReference>
<accession>A0A839TGN0</accession>
<keyword evidence="13" id="KW-1185">Reference proteome</keyword>
<dbReference type="InterPro" id="IPR003593">
    <property type="entry name" value="AAA+_ATPase"/>
</dbReference>
<protein>
    <submittedName>
        <fullName evidence="12">Iron complex transport system ATP-binding protein</fullName>
    </submittedName>
</protein>
<dbReference type="InterPro" id="IPR003439">
    <property type="entry name" value="ABC_transporter-like_ATP-bd"/>
</dbReference>
<dbReference type="FunFam" id="3.40.50.300:FF:000134">
    <property type="entry name" value="Iron-enterobactin ABC transporter ATP-binding protein"/>
    <property type="match status" value="1"/>
</dbReference>
<keyword evidence="8" id="KW-0408">Iron</keyword>
<organism evidence="12 13">
    <name type="scientific">Psychrobacter luti</name>
    <dbReference type="NCBI Taxonomy" id="198481"/>
    <lineage>
        <taxon>Bacteria</taxon>
        <taxon>Pseudomonadati</taxon>
        <taxon>Pseudomonadota</taxon>
        <taxon>Gammaproteobacteria</taxon>
        <taxon>Moraxellales</taxon>
        <taxon>Moraxellaceae</taxon>
        <taxon>Psychrobacter</taxon>
    </lineage>
</organism>
<gene>
    <name evidence="12" type="ORF">FHS24_001691</name>
</gene>
<evidence type="ECO:0000256" key="5">
    <source>
        <dbReference type="ARBA" id="ARBA00022496"/>
    </source>
</evidence>
<evidence type="ECO:0000313" key="12">
    <source>
        <dbReference type="EMBL" id="MBB3107174.1"/>
    </source>
</evidence>
<evidence type="ECO:0000256" key="1">
    <source>
        <dbReference type="ARBA" id="ARBA00004202"/>
    </source>
</evidence>
<dbReference type="CDD" id="cd03214">
    <property type="entry name" value="ABC_Iron-Siderophores_B12_Hemin"/>
    <property type="match status" value="1"/>
</dbReference>
<comment type="subcellular location">
    <subcellularLocation>
        <location evidence="1">Cell membrane</location>
        <topology evidence="1">Peripheral membrane protein</topology>
    </subcellularLocation>
</comment>
<dbReference type="GO" id="GO:0005886">
    <property type="term" value="C:plasma membrane"/>
    <property type="evidence" value="ECO:0007669"/>
    <property type="project" value="UniProtKB-SubCell"/>
</dbReference>
<evidence type="ECO:0000256" key="3">
    <source>
        <dbReference type="ARBA" id="ARBA00022448"/>
    </source>
</evidence>
<keyword evidence="4" id="KW-1003">Cell membrane</keyword>
<evidence type="ECO:0000256" key="10">
    <source>
        <dbReference type="ARBA" id="ARBA00023136"/>
    </source>
</evidence>
<dbReference type="SUPFAM" id="SSF52540">
    <property type="entry name" value="P-loop containing nucleoside triphosphate hydrolases"/>
    <property type="match status" value="1"/>
</dbReference>
<evidence type="ECO:0000256" key="8">
    <source>
        <dbReference type="ARBA" id="ARBA00023004"/>
    </source>
</evidence>
<keyword evidence="3" id="KW-0813">Transport</keyword>
<dbReference type="Proteomes" id="UP000588111">
    <property type="component" value="Unassembled WGS sequence"/>
</dbReference>
<keyword evidence="6" id="KW-0547">Nucleotide-binding</keyword>
<keyword evidence="9" id="KW-0406">Ion transport</keyword>
<keyword evidence="10" id="KW-0472">Membrane</keyword>
<evidence type="ECO:0000313" key="13">
    <source>
        <dbReference type="Proteomes" id="UP000588111"/>
    </source>
</evidence>
<dbReference type="PROSITE" id="PS00211">
    <property type="entry name" value="ABC_TRANSPORTER_1"/>
    <property type="match status" value="1"/>
</dbReference>
<dbReference type="GO" id="GO:0005524">
    <property type="term" value="F:ATP binding"/>
    <property type="evidence" value="ECO:0007669"/>
    <property type="project" value="UniProtKB-KW"/>
</dbReference>
<sequence length="257" mass="28919">MIKLDNISHYIGKQQILHEITLFLPPSQIIALIGPNGAGKSTLFSVMARLQPLQSGQVSFVVDNEERDIVSCHARTLSKTVAMLGQDNQVQGRLRVHELLMFGRYPYHQGQPTANDEKKVQDIIERFELEPLAERFLSTLSGGQRQRVLIAMIVCQDTPYLLLDEPLNNLDMYHAGRLMRELRELSRSQQKTVVIVLHDINQAAQFADTVVTMKAGQVMAVGRPTDVITQETVKDLYNVDVTVLNHQGRPVIVDTLL</sequence>
<name>A0A839TGN0_9GAMM</name>
<dbReference type="InterPro" id="IPR017871">
    <property type="entry name" value="ABC_transporter-like_CS"/>
</dbReference>